<proteinExistence type="predicted"/>
<dbReference type="EMBL" id="LTAI01000987">
    <property type="protein sequence ID" value="ORD98011.1"/>
    <property type="molecule type" value="Genomic_DNA"/>
</dbReference>
<evidence type="ECO:0000256" key="2">
    <source>
        <dbReference type="RuleBase" id="RU000682"/>
    </source>
</evidence>
<name>A0A1X0QDY0_9MICR</name>
<dbReference type="Gene3D" id="1.10.10.60">
    <property type="entry name" value="Homeodomain-like"/>
    <property type="match status" value="1"/>
</dbReference>
<keyword evidence="1 2" id="KW-0238">DNA-binding</keyword>
<dbReference type="GO" id="GO:0005634">
    <property type="term" value="C:nucleus"/>
    <property type="evidence" value="ECO:0007669"/>
    <property type="project" value="UniProtKB-SubCell"/>
</dbReference>
<feature type="DNA-binding region" description="Homeobox" evidence="1">
    <location>
        <begin position="99"/>
        <end position="158"/>
    </location>
</feature>
<comment type="caution">
    <text evidence="4">The sequence shown here is derived from an EMBL/GenBank/DDBJ whole genome shotgun (WGS) entry which is preliminary data.</text>
</comment>
<keyword evidence="1 2" id="KW-0539">Nucleus</keyword>
<feature type="domain" description="Homeobox" evidence="3">
    <location>
        <begin position="97"/>
        <end position="157"/>
    </location>
</feature>
<dbReference type="VEuPathDB" id="MicrosporidiaDB:HERIO_201"/>
<protein>
    <submittedName>
        <fullName evidence="4">HD4</fullName>
    </submittedName>
</protein>
<dbReference type="PROSITE" id="PS50071">
    <property type="entry name" value="HOMEOBOX_2"/>
    <property type="match status" value="1"/>
</dbReference>
<comment type="subcellular location">
    <subcellularLocation>
        <location evidence="1 2">Nucleus</location>
    </subcellularLocation>
</comment>
<evidence type="ECO:0000313" key="4">
    <source>
        <dbReference type="EMBL" id="ORD98011.1"/>
    </source>
</evidence>
<sequence length="184" mass="22019">MIDKDLLYTDNYDEKDIKHDDSPEEMGEHSWHRIKRELEGELTYQPNKGNINFYFYPLIMIIGNHEDGNLNIKLNIDERCVDALFGLLKLKSIKNVNTNRPKYTRKTDLQKRVLDSVFKIIQRPNNELKENLSLILSLDPKIIQIYFQNRRTFHRRINSEIENQTVKLSSYDLLIIYYEERAKN</sequence>
<keyword evidence="1 2" id="KW-0371">Homeobox</keyword>
<dbReference type="SMART" id="SM00389">
    <property type="entry name" value="HOX"/>
    <property type="match status" value="1"/>
</dbReference>
<dbReference type="Pfam" id="PF00046">
    <property type="entry name" value="Homeodomain"/>
    <property type="match status" value="1"/>
</dbReference>
<reference evidence="4 5" key="1">
    <citation type="journal article" date="2017" name="Environ. Microbiol.">
        <title>Decay of the glycolytic pathway and adaptation to intranuclear parasitism within Enterocytozoonidae microsporidia.</title>
        <authorList>
            <person name="Wiredu Boakye D."/>
            <person name="Jaroenlak P."/>
            <person name="Prachumwat A."/>
            <person name="Williams T.A."/>
            <person name="Bateman K.S."/>
            <person name="Itsathitphaisarn O."/>
            <person name="Sritunyalucksana K."/>
            <person name="Paszkiewicz K.H."/>
            <person name="Moore K.A."/>
            <person name="Stentiford G.D."/>
            <person name="Williams B.A."/>
        </authorList>
    </citation>
    <scope>NUCLEOTIDE SEQUENCE [LARGE SCALE GENOMIC DNA]</scope>
    <source>
        <strain evidence="5">canceri</strain>
    </source>
</reference>
<evidence type="ECO:0000256" key="1">
    <source>
        <dbReference type="PROSITE-ProRule" id="PRU00108"/>
    </source>
</evidence>
<dbReference type="AlphaFoldDB" id="A0A1X0QDY0"/>
<dbReference type="Proteomes" id="UP000192501">
    <property type="component" value="Unassembled WGS sequence"/>
</dbReference>
<accession>A0A1X0QDY0</accession>
<gene>
    <name evidence="4" type="primary">HD4</name>
    <name evidence="4" type="ORF">A0H76_250</name>
</gene>
<dbReference type="GO" id="GO:0003677">
    <property type="term" value="F:DNA binding"/>
    <property type="evidence" value="ECO:0007669"/>
    <property type="project" value="UniProtKB-UniRule"/>
</dbReference>
<dbReference type="CDD" id="cd00086">
    <property type="entry name" value="homeodomain"/>
    <property type="match status" value="1"/>
</dbReference>
<dbReference type="SUPFAM" id="SSF46689">
    <property type="entry name" value="Homeodomain-like"/>
    <property type="match status" value="1"/>
</dbReference>
<organism evidence="4 5">
    <name type="scientific">Hepatospora eriocheir</name>
    <dbReference type="NCBI Taxonomy" id="1081669"/>
    <lineage>
        <taxon>Eukaryota</taxon>
        <taxon>Fungi</taxon>
        <taxon>Fungi incertae sedis</taxon>
        <taxon>Microsporidia</taxon>
        <taxon>Hepatosporidae</taxon>
        <taxon>Hepatospora</taxon>
    </lineage>
</organism>
<evidence type="ECO:0000313" key="5">
    <source>
        <dbReference type="Proteomes" id="UP000192501"/>
    </source>
</evidence>
<dbReference type="VEuPathDB" id="MicrosporidiaDB:A0H76_250"/>
<evidence type="ECO:0000259" key="3">
    <source>
        <dbReference type="PROSITE" id="PS50071"/>
    </source>
</evidence>
<dbReference type="InterPro" id="IPR001356">
    <property type="entry name" value="HD"/>
</dbReference>
<dbReference type="InterPro" id="IPR009057">
    <property type="entry name" value="Homeodomain-like_sf"/>
</dbReference>